<feature type="compositionally biased region" description="Basic and acidic residues" evidence="2">
    <location>
        <begin position="306"/>
        <end position="318"/>
    </location>
</feature>
<protein>
    <submittedName>
        <fullName evidence="3">Uncharacterized protein</fullName>
    </submittedName>
</protein>
<feature type="region of interest" description="Disordered" evidence="2">
    <location>
        <begin position="349"/>
        <end position="376"/>
    </location>
</feature>
<feature type="compositionally biased region" description="Polar residues" evidence="2">
    <location>
        <begin position="257"/>
        <end position="266"/>
    </location>
</feature>
<evidence type="ECO:0000256" key="2">
    <source>
        <dbReference type="SAM" id="MobiDB-lite"/>
    </source>
</evidence>
<feature type="compositionally biased region" description="Pro residues" evidence="2">
    <location>
        <begin position="443"/>
        <end position="460"/>
    </location>
</feature>
<feature type="region of interest" description="Disordered" evidence="2">
    <location>
        <begin position="437"/>
        <end position="507"/>
    </location>
</feature>
<feature type="compositionally biased region" description="Low complexity" evidence="2">
    <location>
        <begin position="461"/>
        <end position="471"/>
    </location>
</feature>
<dbReference type="Proteomes" id="UP000623467">
    <property type="component" value="Unassembled WGS sequence"/>
</dbReference>
<feature type="coiled-coil region" evidence="1">
    <location>
        <begin position="110"/>
        <end position="137"/>
    </location>
</feature>
<feature type="region of interest" description="Disordered" evidence="2">
    <location>
        <begin position="1"/>
        <end position="82"/>
    </location>
</feature>
<feature type="region of interest" description="Disordered" evidence="2">
    <location>
        <begin position="215"/>
        <end position="279"/>
    </location>
</feature>
<feature type="compositionally biased region" description="Low complexity" evidence="2">
    <location>
        <begin position="482"/>
        <end position="494"/>
    </location>
</feature>
<sequence>MSSKRHSMPVGPRPLQLGNGSASDGLPSAPLTASFSSPLSPSTPTTPNGGPRRTSSIVYNPTTRPARTAGHRGALQRSNSVGGTLDLQKSAQERSPVTLAEKHADLLHFIAQKESKCLELRSQLAMHEAELLQLKRKWERIVSRGFMSPHNASTPTSLASNHDSANGGAVLDGIREGVQGVGRFIAALSPTGATYHTSLESAAGFPLRSANGITTNGTHSKSSSLSTMATTTTTTTSKSARFSQSSQSSLGEDPAESETSSSSCPANTEDDADTSTGAEEEDGAQVLMVHDTGATPTMSPNPASAARRDRDRERDRARQQQTGTGTEGDSSAEAEADFFFAQAQVQAASAAGTLPSPTRTPQTARPGAKRSLSGSPAIPGLGGLGLVDSAGVSAWVGSVGKNVSTKWEELQKVSTIAKNTKRASLLFSDIAYALQVGSAPSSSPSPTPSPAPSHQPPSPSPALARSASTSLLDDDDDGGLPGAPTLTPTLAPTPVSASPHAKTHPRT</sequence>
<feature type="region of interest" description="Disordered" evidence="2">
    <location>
        <begin position="291"/>
        <end position="331"/>
    </location>
</feature>
<proteinExistence type="predicted"/>
<accession>A0A8H7CVS7</accession>
<dbReference type="OrthoDB" id="3204900at2759"/>
<keyword evidence="1" id="KW-0175">Coiled coil</keyword>
<keyword evidence="4" id="KW-1185">Reference proteome</keyword>
<evidence type="ECO:0000313" key="4">
    <source>
        <dbReference type="Proteomes" id="UP000623467"/>
    </source>
</evidence>
<dbReference type="AlphaFoldDB" id="A0A8H7CVS7"/>
<feature type="compositionally biased region" description="Low complexity" evidence="2">
    <location>
        <begin position="215"/>
        <end position="249"/>
    </location>
</feature>
<organism evidence="3 4">
    <name type="scientific">Mycena sanguinolenta</name>
    <dbReference type="NCBI Taxonomy" id="230812"/>
    <lineage>
        <taxon>Eukaryota</taxon>
        <taxon>Fungi</taxon>
        <taxon>Dikarya</taxon>
        <taxon>Basidiomycota</taxon>
        <taxon>Agaricomycotina</taxon>
        <taxon>Agaricomycetes</taxon>
        <taxon>Agaricomycetidae</taxon>
        <taxon>Agaricales</taxon>
        <taxon>Marasmiineae</taxon>
        <taxon>Mycenaceae</taxon>
        <taxon>Mycena</taxon>
    </lineage>
</organism>
<evidence type="ECO:0000256" key="1">
    <source>
        <dbReference type="SAM" id="Coils"/>
    </source>
</evidence>
<name>A0A8H7CVS7_9AGAR</name>
<feature type="compositionally biased region" description="Low complexity" evidence="2">
    <location>
        <begin position="27"/>
        <end position="55"/>
    </location>
</feature>
<evidence type="ECO:0000313" key="3">
    <source>
        <dbReference type="EMBL" id="KAF7349183.1"/>
    </source>
</evidence>
<gene>
    <name evidence="3" type="ORF">MSAN_01707700</name>
</gene>
<reference evidence="3" key="1">
    <citation type="submission" date="2020-05" db="EMBL/GenBank/DDBJ databases">
        <title>Mycena genomes resolve the evolution of fungal bioluminescence.</title>
        <authorList>
            <person name="Tsai I.J."/>
        </authorList>
    </citation>
    <scope>NUCLEOTIDE SEQUENCE</scope>
    <source>
        <strain evidence="3">160909Yilan</strain>
    </source>
</reference>
<feature type="compositionally biased region" description="Polar residues" evidence="2">
    <location>
        <begin position="56"/>
        <end position="65"/>
    </location>
</feature>
<feature type="compositionally biased region" description="Acidic residues" evidence="2">
    <location>
        <begin position="268"/>
        <end position="279"/>
    </location>
</feature>
<comment type="caution">
    <text evidence="3">The sequence shown here is derived from an EMBL/GenBank/DDBJ whole genome shotgun (WGS) entry which is preliminary data.</text>
</comment>
<dbReference type="EMBL" id="JACAZH010000016">
    <property type="protein sequence ID" value="KAF7349183.1"/>
    <property type="molecule type" value="Genomic_DNA"/>
</dbReference>